<dbReference type="PATRIC" id="fig|1429043.3.peg.3705"/>
<dbReference type="OrthoDB" id="9807426at2"/>
<evidence type="ECO:0000256" key="5">
    <source>
        <dbReference type="PROSITE-ProRule" id="PRU00409"/>
    </source>
</evidence>
<evidence type="ECO:0000313" key="8">
    <source>
        <dbReference type="Proteomes" id="UP000032233"/>
    </source>
</evidence>
<dbReference type="InterPro" id="IPR036291">
    <property type="entry name" value="NAD(P)-bd_dom_sf"/>
</dbReference>
<dbReference type="Pfam" id="PF13549">
    <property type="entry name" value="ATP-grasp_5"/>
    <property type="match status" value="1"/>
</dbReference>
<evidence type="ECO:0000256" key="2">
    <source>
        <dbReference type="ARBA" id="ARBA00022741"/>
    </source>
</evidence>
<dbReference type="GO" id="GO:0046872">
    <property type="term" value="F:metal ion binding"/>
    <property type="evidence" value="ECO:0007669"/>
    <property type="project" value="InterPro"/>
</dbReference>
<dbReference type="NCBIfam" id="TIGR02717">
    <property type="entry name" value="AcCoA-syn-alpha"/>
    <property type="match status" value="1"/>
</dbReference>
<accession>A0A0D2JAQ8</accession>
<evidence type="ECO:0000256" key="1">
    <source>
        <dbReference type="ARBA" id="ARBA00022598"/>
    </source>
</evidence>
<dbReference type="Gene3D" id="3.40.50.261">
    <property type="entry name" value="Succinyl-CoA synthetase domains"/>
    <property type="match status" value="2"/>
</dbReference>
<dbReference type="Gene3D" id="3.30.470.20">
    <property type="entry name" value="ATP-grasp fold, B domain"/>
    <property type="match status" value="1"/>
</dbReference>
<gene>
    <name evidence="7" type="ORF">X474_17520</name>
</gene>
<evidence type="ECO:0000256" key="4">
    <source>
        <dbReference type="ARBA" id="ARBA00060888"/>
    </source>
</evidence>
<dbReference type="RefSeq" id="WP_044350188.1">
    <property type="nucleotide sequence ID" value="NZ_AZAC01000023.1"/>
</dbReference>
<dbReference type="InterPro" id="IPR051538">
    <property type="entry name" value="Acyl-CoA_Synth/Transferase"/>
</dbReference>
<evidence type="ECO:0000256" key="3">
    <source>
        <dbReference type="ARBA" id="ARBA00022840"/>
    </source>
</evidence>
<dbReference type="PANTHER" id="PTHR43334:SF1">
    <property type="entry name" value="3-HYDROXYPROPIONATE--COA LIGASE [ADP-FORMING]"/>
    <property type="match status" value="1"/>
</dbReference>
<dbReference type="PANTHER" id="PTHR43334">
    <property type="entry name" value="ACETATE--COA LIGASE [ADP-FORMING]"/>
    <property type="match status" value="1"/>
</dbReference>
<dbReference type="Pfam" id="PF19045">
    <property type="entry name" value="Ligase_CoA_2"/>
    <property type="match status" value="1"/>
</dbReference>
<feature type="domain" description="ATP-grasp" evidence="6">
    <location>
        <begin position="486"/>
        <end position="522"/>
    </location>
</feature>
<protein>
    <submittedName>
        <fullName evidence="7">Acyl-CoA synthetase</fullName>
    </submittedName>
</protein>
<keyword evidence="3 5" id="KW-0067">ATP-binding</keyword>
<keyword evidence="8" id="KW-1185">Reference proteome</keyword>
<dbReference type="InParanoid" id="A0A0D2JAQ8"/>
<dbReference type="InterPro" id="IPR003781">
    <property type="entry name" value="CoA-bd"/>
</dbReference>
<dbReference type="InterPro" id="IPR043938">
    <property type="entry name" value="Ligase_CoA_dom"/>
</dbReference>
<dbReference type="SUPFAM" id="SSF51735">
    <property type="entry name" value="NAD(P)-binding Rossmann-fold domains"/>
    <property type="match status" value="1"/>
</dbReference>
<dbReference type="SUPFAM" id="SSF56059">
    <property type="entry name" value="Glutathione synthetase ATP-binding domain-like"/>
    <property type="match status" value="1"/>
</dbReference>
<dbReference type="SUPFAM" id="SSF52210">
    <property type="entry name" value="Succinyl-CoA synthetase domains"/>
    <property type="match status" value="2"/>
</dbReference>
<proteinExistence type="inferred from homology"/>
<dbReference type="PROSITE" id="PS50975">
    <property type="entry name" value="ATP_GRASP"/>
    <property type="match status" value="1"/>
</dbReference>
<dbReference type="Pfam" id="PF13607">
    <property type="entry name" value="Succ_CoA_lig"/>
    <property type="match status" value="1"/>
</dbReference>
<dbReference type="InterPro" id="IPR013815">
    <property type="entry name" value="ATP_grasp_subdomain_1"/>
</dbReference>
<dbReference type="InterPro" id="IPR016102">
    <property type="entry name" value="Succinyl-CoA_synth-like"/>
</dbReference>
<dbReference type="InterPro" id="IPR011761">
    <property type="entry name" value="ATP-grasp"/>
</dbReference>
<dbReference type="GO" id="GO:0043758">
    <property type="term" value="F:acetate-CoA ligase (ADP-forming) activity"/>
    <property type="evidence" value="ECO:0007669"/>
    <property type="project" value="InterPro"/>
</dbReference>
<dbReference type="EMBL" id="AZAC01000023">
    <property type="protein sequence ID" value="KIX12816.1"/>
    <property type="molecule type" value="Genomic_DNA"/>
</dbReference>
<comment type="similarity">
    <text evidence="4">In the N-terminal section; belongs to the acetate CoA ligase alpha subunit family.</text>
</comment>
<dbReference type="InterPro" id="IPR032875">
    <property type="entry name" value="Succ_CoA_lig_flav_dom"/>
</dbReference>
<dbReference type="GO" id="GO:0005524">
    <property type="term" value="F:ATP binding"/>
    <property type="evidence" value="ECO:0007669"/>
    <property type="project" value="UniProtKB-UniRule"/>
</dbReference>
<dbReference type="Pfam" id="PF13380">
    <property type="entry name" value="CoA_binding_2"/>
    <property type="match status" value="1"/>
</dbReference>
<dbReference type="STRING" id="1429043.X474_17520"/>
<dbReference type="Gene3D" id="3.40.50.720">
    <property type="entry name" value="NAD(P)-binding Rossmann-like Domain"/>
    <property type="match status" value="1"/>
</dbReference>
<keyword evidence="2 5" id="KW-0547">Nucleotide-binding</keyword>
<comment type="caution">
    <text evidence="7">The sequence shown here is derived from an EMBL/GenBank/DDBJ whole genome shotgun (WGS) entry which is preliminary data.</text>
</comment>
<keyword evidence="1" id="KW-0436">Ligase</keyword>
<dbReference type="Proteomes" id="UP000032233">
    <property type="component" value="Unassembled WGS sequence"/>
</dbReference>
<dbReference type="FunFam" id="3.30.1490.20:FF:000020">
    <property type="entry name" value="Protein lysine acetyltransferase"/>
    <property type="match status" value="1"/>
</dbReference>
<dbReference type="SMART" id="SM00881">
    <property type="entry name" value="CoA_binding"/>
    <property type="match status" value="1"/>
</dbReference>
<dbReference type="InterPro" id="IPR014089">
    <property type="entry name" value="AcCoA-synth-alpha"/>
</dbReference>
<organism evidence="7 8">
    <name type="scientific">Dethiosulfatarculus sandiegensis</name>
    <dbReference type="NCBI Taxonomy" id="1429043"/>
    <lineage>
        <taxon>Bacteria</taxon>
        <taxon>Pseudomonadati</taxon>
        <taxon>Thermodesulfobacteriota</taxon>
        <taxon>Desulfarculia</taxon>
        <taxon>Desulfarculales</taxon>
        <taxon>Desulfarculaceae</taxon>
        <taxon>Dethiosulfatarculus</taxon>
    </lineage>
</organism>
<dbReference type="AlphaFoldDB" id="A0A0D2JAQ8"/>
<reference evidence="7 8" key="1">
    <citation type="submission" date="2013-11" db="EMBL/GenBank/DDBJ databases">
        <title>Metagenomic analysis of a methanogenic consortium involved in long chain n-alkane degradation.</title>
        <authorList>
            <person name="Davidova I.A."/>
            <person name="Callaghan A.V."/>
            <person name="Wawrik B."/>
            <person name="Pruitt S."/>
            <person name="Marks C."/>
            <person name="Duncan K.E."/>
            <person name="Suflita J.M."/>
        </authorList>
    </citation>
    <scope>NUCLEOTIDE SEQUENCE [LARGE SCALE GENOMIC DNA]</scope>
    <source>
        <strain evidence="7 8">SPR</strain>
    </source>
</reference>
<sequence>MLKAFFNPRGVAVVGASTKPGKVGHDIVANLKNYGYNGGVYPINPKAKEILGLPVFKNIDQLPDEVDLAVVAVAPAMVVTSIYELAQKNIMACVVVSSGFKEVGGEGTQLEKDLAKACQETGVRIIGPNCVGIMDSFQGLNASFAAGMPNKGHIGFFSQSGAMCLAILDWSLDNAIGFSKFISLGNKVDLTETEILHLLAEDEDTRVIMGYLEAVEDGKKFMKAAAEVTRKKPVVLLKSGVTSAGAKAASSHTGALAGADAAYEAAFSQCGVLRVHTVRQLFNLAQALARQPLLAGPAMAIVTNSGGPGIIAADSVEKLGMHMAGLRPETVDELRSFLPSIASVYNPVDITGGAAAELYGRSLSITAEDPNVDGLMVILSPTATVDPREVARLICEEKTNKPIFSVLMGRHSVEESRIYCMEQGMPAYDFPEDAVQAMAGMMQYRKWLNTKPKPPDLVEGKKEVVQGIINEMRAVKRREMSETEARECFKAYGINVAQSIPAATSDEAAAAAEKLGCPVVMKIDSPAISHKSDVGGVKVGLKTPDEVARAFLEMTSRVSRLKPNAWVRGVLVQEMVQGGRETIAGVTKDPQFGHLIMFGLGGIYVEVMKDVSFKVAPITREDADQMVKSINAFPLLRGVRGEPPADMAALSDAILSLASLVTDFPEVSEADINPLLVLPRGQGAMAVDARLSLSRPNGEE</sequence>
<evidence type="ECO:0000259" key="6">
    <source>
        <dbReference type="PROSITE" id="PS50975"/>
    </source>
</evidence>
<name>A0A0D2JAQ8_9BACT</name>
<dbReference type="Gene3D" id="3.30.1490.20">
    <property type="entry name" value="ATP-grasp fold, A domain"/>
    <property type="match status" value="1"/>
</dbReference>
<evidence type="ECO:0000313" key="7">
    <source>
        <dbReference type="EMBL" id="KIX12816.1"/>
    </source>
</evidence>